<feature type="compositionally biased region" description="Low complexity" evidence="1">
    <location>
        <begin position="45"/>
        <end position="63"/>
    </location>
</feature>
<gene>
    <name evidence="2" type="ORF">ACFQQA_17115</name>
</gene>
<dbReference type="SUPFAM" id="SSF51556">
    <property type="entry name" value="Metallo-dependent hydrolases"/>
    <property type="match status" value="1"/>
</dbReference>
<evidence type="ECO:0000313" key="2">
    <source>
        <dbReference type="EMBL" id="MFC7296443.1"/>
    </source>
</evidence>
<evidence type="ECO:0000313" key="3">
    <source>
        <dbReference type="Proteomes" id="UP001596506"/>
    </source>
</evidence>
<dbReference type="EMBL" id="JBHTBD010000011">
    <property type="protein sequence ID" value="MFC7296443.1"/>
    <property type="molecule type" value="Genomic_DNA"/>
</dbReference>
<protein>
    <submittedName>
        <fullName evidence="2">Membrane dipeptidase</fullName>
    </submittedName>
</protein>
<feature type="compositionally biased region" description="Polar residues" evidence="1">
    <location>
        <begin position="33"/>
        <end position="42"/>
    </location>
</feature>
<evidence type="ECO:0000256" key="1">
    <source>
        <dbReference type="SAM" id="MobiDB-lite"/>
    </source>
</evidence>
<dbReference type="Proteomes" id="UP001596506">
    <property type="component" value="Unassembled WGS sequence"/>
</dbReference>
<name>A0ABW2IZV7_9GAMM</name>
<reference evidence="3" key="1">
    <citation type="journal article" date="2019" name="Int. J. Syst. Evol. Microbiol.">
        <title>The Global Catalogue of Microorganisms (GCM) 10K type strain sequencing project: providing services to taxonomists for standard genome sequencing and annotation.</title>
        <authorList>
            <consortium name="The Broad Institute Genomics Platform"/>
            <consortium name="The Broad Institute Genome Sequencing Center for Infectious Disease"/>
            <person name="Wu L."/>
            <person name="Ma J."/>
        </authorList>
    </citation>
    <scope>NUCLEOTIDE SEQUENCE [LARGE SCALE GENOMIC DNA]</scope>
    <source>
        <strain evidence="3">CCUG 60559</strain>
    </source>
</reference>
<feature type="region of interest" description="Disordered" evidence="1">
    <location>
        <begin position="33"/>
        <end position="73"/>
    </location>
</feature>
<proteinExistence type="predicted"/>
<comment type="caution">
    <text evidence="2">The sequence shown here is derived from an EMBL/GenBank/DDBJ whole genome shotgun (WGS) entry which is preliminary data.</text>
</comment>
<sequence>MQFTSESVPGQRTLLFSLLLVLGLFAGCGGGSESSETASNSAPEADSNVNVDESSDSSESADSNQSREPRVNPYANSRYQFANACYTVSSNDGFLAAQPDGTYGIASSETDAARFYMRPTELGSYLLMSGFKRVENSKGDFELLGITDPGGEFLDAGGRFVGELSYLVAGLGDTTGLILDPILPLGGILRALGESLDFFGDQVGNVNMLPRLAMVNRPNDLAVWQLNKTEDGAYTLASRVTGLLLGVDSNELTLRSPSLQDEANHFRFNPSEGCDAYPEAGLNAEVLHEDGPAIYLKEVDRFRNVEGLDDDDIYGFVDAHSHISAYEFIGGRINYGDPFHRFGITHALEDCAVNHGPQGTTGLLEIATSGTVSHETQGWPSFNDWPRNDSLQHHQSYYRWLERVHLSGMKILVNHLVHNEVLCQINPQKQNDCDPMEAILLQIQRMYEMQDYIDAQHGGPGQGWFRIVMSPGEARDVIAQGKLAVVLGIEMSKVLGCGEFLNVAECSRKDITDRLDQLYQLGVRSIFPVHKFDNAFGGHLPDLSSGIGIGPILYAGNMLETGHLPEFEECPEGTEYSGLEPDQNAALKPFGLIDQLLFQLDYIGDRFPETPEQLQAMDPRRGTDKLCNSRGLSDLGDFLVQELIRRKMMIETDHISRKAAARILELTGPLGYPVINSHGGWGGTEALRDRIAAQGGVTASFGGTRGGWVDELIRNGQRPRSDAYKVGPFGGAGLSSDVNGIAALAGNPGVPEDDAKLYPFESVDGRVRFDKQRTGDREFGLYDGRGVAHYGLYADQIADMILNSDRDAETIDEAVNQLFTSAEAYLRMWERIEKAPL</sequence>
<dbReference type="RefSeq" id="WP_157807857.1">
    <property type="nucleotide sequence ID" value="NZ_JBHTBD010000011.1"/>
</dbReference>
<dbReference type="InterPro" id="IPR032466">
    <property type="entry name" value="Metal_Hydrolase"/>
</dbReference>
<keyword evidence="3" id="KW-1185">Reference proteome</keyword>
<dbReference type="Gene3D" id="3.20.20.140">
    <property type="entry name" value="Metal-dependent hydrolases"/>
    <property type="match status" value="1"/>
</dbReference>
<accession>A0ABW2IZV7</accession>
<organism evidence="2 3">
    <name type="scientific">Marinobacter aromaticivorans</name>
    <dbReference type="NCBI Taxonomy" id="1494078"/>
    <lineage>
        <taxon>Bacteria</taxon>
        <taxon>Pseudomonadati</taxon>
        <taxon>Pseudomonadota</taxon>
        <taxon>Gammaproteobacteria</taxon>
        <taxon>Pseudomonadales</taxon>
        <taxon>Marinobacteraceae</taxon>
        <taxon>Marinobacter</taxon>
    </lineage>
</organism>